<evidence type="ECO:0000259" key="3">
    <source>
        <dbReference type="Pfam" id="PF04909"/>
    </source>
</evidence>
<protein>
    <recommendedName>
        <fullName evidence="3">Amidohydrolase-related domain-containing protein</fullName>
    </recommendedName>
</protein>
<dbReference type="Proteomes" id="UP000186817">
    <property type="component" value="Unassembled WGS sequence"/>
</dbReference>
<dbReference type="InterPro" id="IPR011989">
    <property type="entry name" value="ARM-like"/>
</dbReference>
<accession>A0A1Q9EJE4</accession>
<dbReference type="Gene3D" id="3.20.20.140">
    <property type="entry name" value="Metal-dependent hydrolases"/>
    <property type="match status" value="1"/>
</dbReference>
<dbReference type="Pfam" id="PF04909">
    <property type="entry name" value="Amidohydro_2"/>
    <property type="match status" value="1"/>
</dbReference>
<dbReference type="Gene3D" id="1.25.10.10">
    <property type="entry name" value="Leucine-rich Repeat Variant"/>
    <property type="match status" value="1"/>
</dbReference>
<dbReference type="OrthoDB" id="438388at2759"/>
<comment type="caution">
    <text evidence="4">The sequence shown here is derived from an EMBL/GenBank/DDBJ whole genome shotgun (WGS) entry which is preliminary data.</text>
</comment>
<gene>
    <name evidence="4" type="ORF">AK812_SmicGene9019</name>
</gene>
<proteinExistence type="inferred from homology"/>
<dbReference type="InterPro" id="IPR016024">
    <property type="entry name" value="ARM-type_fold"/>
</dbReference>
<dbReference type="SUPFAM" id="SSF51556">
    <property type="entry name" value="Metallo-dependent hydrolases"/>
    <property type="match status" value="1"/>
</dbReference>
<evidence type="ECO:0000313" key="5">
    <source>
        <dbReference type="Proteomes" id="UP000186817"/>
    </source>
</evidence>
<dbReference type="GO" id="GO:0016787">
    <property type="term" value="F:hydrolase activity"/>
    <property type="evidence" value="ECO:0007669"/>
    <property type="project" value="InterPro"/>
</dbReference>
<name>A0A1Q9EJE4_SYMMI</name>
<dbReference type="InterPro" id="IPR006680">
    <property type="entry name" value="Amidohydro-rel"/>
</dbReference>
<sequence>MTSSCKAVDAWMQHPTKRFMTDDIFTSLLRWNRLDPAQFQQGEHPIYSTQMSLSSMESGLVEAGLISAWYSPQGPMISNEDVRNACEAHPGRFFGVASGDIRDPVRCVQEIRNFVKNHGFVAVRILPWLWQKYANDPLFYPIYTACVELGVPLCLQVKRSVREAVLRASVDPDVAVARAAAAVAGTCAAQDVPSGQWVELLPTLERWSAEEGQAQIAALRIMGFWAEEWWQSFVCEQGGQEIRTTVLRMLKACLRLLTCLPTGGIRENQLVAAETLFQLLGCARDVLGPDDTLSRELLDALVLACRTALLQCHQRGQSSSELTELDQLLASATLRCLGRLATESVTVLSPNLCCVAPTVLQSMQGTPSAVSIIAVEFWSSLALHDIAAASCGTYAGEGLVAEFLPQLVPLLLAMLAASDAGRWSDQQLVEAASVSLQLLVKADKDEFCIQQIFQFLSRSHASSQIVEPGFGDLLALDALLEAREREAAEAVGLFCPLVSAAMVHGNPSWRIQAAKTATRALQMQKECIPHAVKESWLQTSLVAIRDESMSFDFGQVLQELMSQACASPKSFEILAGQLLAAFEEVPPNSPARPALLRALAGLIESSSCEPFLGALLLKFLDALQKCRHMDGAGGCLKALTLRLGPAVLEFADRLLQFCASRMLDSTVQEEGLLATVALVKALGKSHPSDLASLWPVVARVLAERDQPEALNLVFKILQAAAETLEPRHLLPLAAQAVPALLSLLEDSSQQAAAAECLSTLAAALGADAPHLEATVAGFCRLGQSTPVAAMPAKPRLEAQGSWKPSSAIQRMEDWRLRALALHAALLQGLAKILEVFSRQGVLHAVETQLPAILNYLALRIQFIPRGRGPAATRILETCCHCIADILASYPDAASHFARVADPQSLKHFLAIAAASADERSRSLVQVMSLQA</sequence>
<evidence type="ECO:0000313" key="4">
    <source>
        <dbReference type="EMBL" id="OLQ07552.1"/>
    </source>
</evidence>
<dbReference type="SUPFAM" id="SSF48371">
    <property type="entry name" value="ARM repeat"/>
    <property type="match status" value="1"/>
</dbReference>
<keyword evidence="2" id="KW-0210">Decarboxylase</keyword>
<keyword evidence="1 2" id="KW-0456">Lyase</keyword>
<dbReference type="InterPro" id="IPR032466">
    <property type="entry name" value="Metal_Hydrolase"/>
</dbReference>
<organism evidence="4 5">
    <name type="scientific">Symbiodinium microadriaticum</name>
    <name type="common">Dinoflagellate</name>
    <name type="synonym">Zooxanthella microadriatica</name>
    <dbReference type="NCBI Taxonomy" id="2951"/>
    <lineage>
        <taxon>Eukaryota</taxon>
        <taxon>Sar</taxon>
        <taxon>Alveolata</taxon>
        <taxon>Dinophyceae</taxon>
        <taxon>Suessiales</taxon>
        <taxon>Symbiodiniaceae</taxon>
        <taxon>Symbiodinium</taxon>
    </lineage>
</organism>
<keyword evidence="5" id="KW-1185">Reference proteome</keyword>
<evidence type="ECO:0000256" key="2">
    <source>
        <dbReference type="RuleBase" id="RU366045"/>
    </source>
</evidence>
<dbReference type="PANTHER" id="PTHR21240:SF19">
    <property type="entry name" value="CATALYTIC_ HYDROLASE"/>
    <property type="match status" value="1"/>
</dbReference>
<dbReference type="AlphaFoldDB" id="A0A1Q9EJE4"/>
<dbReference type="GO" id="GO:0016831">
    <property type="term" value="F:carboxy-lyase activity"/>
    <property type="evidence" value="ECO:0007669"/>
    <property type="project" value="UniProtKB-KW"/>
</dbReference>
<dbReference type="InterPro" id="IPR032465">
    <property type="entry name" value="ACMSD"/>
</dbReference>
<reference evidence="4 5" key="1">
    <citation type="submission" date="2016-02" db="EMBL/GenBank/DDBJ databases">
        <title>Genome analysis of coral dinoflagellate symbionts highlights evolutionary adaptations to a symbiotic lifestyle.</title>
        <authorList>
            <person name="Aranda M."/>
            <person name="Li Y."/>
            <person name="Liew Y.J."/>
            <person name="Baumgarten S."/>
            <person name="Simakov O."/>
            <person name="Wilson M."/>
            <person name="Piel J."/>
            <person name="Ashoor H."/>
            <person name="Bougouffa S."/>
            <person name="Bajic V.B."/>
            <person name="Ryu T."/>
            <person name="Ravasi T."/>
            <person name="Bayer T."/>
            <person name="Micklem G."/>
            <person name="Kim H."/>
            <person name="Bhak J."/>
            <person name="Lajeunesse T.C."/>
            <person name="Voolstra C.R."/>
        </authorList>
    </citation>
    <scope>NUCLEOTIDE SEQUENCE [LARGE SCALE GENOMIC DNA]</scope>
    <source>
        <strain evidence="4 5">CCMP2467</strain>
    </source>
</reference>
<dbReference type="PANTHER" id="PTHR21240">
    <property type="entry name" value="2-AMINO-3-CARBOXYLMUCONATE-6-SEMIALDEHYDE DECARBOXYLASE"/>
    <property type="match status" value="1"/>
</dbReference>
<evidence type="ECO:0000256" key="1">
    <source>
        <dbReference type="ARBA" id="ARBA00023239"/>
    </source>
</evidence>
<comment type="similarity">
    <text evidence="2">Belongs to the metallo-dependent hydrolases superfamily.</text>
</comment>
<dbReference type="EMBL" id="LSRX01000136">
    <property type="protein sequence ID" value="OLQ07552.1"/>
    <property type="molecule type" value="Genomic_DNA"/>
</dbReference>
<feature type="domain" description="Amidohydrolase-related" evidence="3">
    <location>
        <begin position="78"/>
        <end position="156"/>
    </location>
</feature>